<protein>
    <recommendedName>
        <fullName evidence="3">Transposase</fullName>
    </recommendedName>
</protein>
<sequence>MLRLVTDITYVRIGNDFAYLSVVQDLYNNKEGLFSIDAHLGRPSSDVADAICTH</sequence>
<evidence type="ECO:0000313" key="2">
    <source>
        <dbReference type="Proteomes" id="UP000199387"/>
    </source>
</evidence>
<proteinExistence type="predicted"/>
<evidence type="ECO:0008006" key="3">
    <source>
        <dbReference type="Google" id="ProtNLM"/>
    </source>
</evidence>
<evidence type="ECO:0000313" key="1">
    <source>
        <dbReference type="EMBL" id="SDC68667.1"/>
    </source>
</evidence>
<name>A0A1G6NN00_9BACL</name>
<keyword evidence="2" id="KW-1185">Reference proteome</keyword>
<dbReference type="AlphaFoldDB" id="A0A1G6NN00"/>
<dbReference type="EMBL" id="FMZA01000013">
    <property type="protein sequence ID" value="SDC68667.1"/>
    <property type="molecule type" value="Genomic_DNA"/>
</dbReference>
<organism evidence="1 2">
    <name type="scientific">Melghirimyces thermohalophilus</name>
    <dbReference type="NCBI Taxonomy" id="1236220"/>
    <lineage>
        <taxon>Bacteria</taxon>
        <taxon>Bacillati</taxon>
        <taxon>Bacillota</taxon>
        <taxon>Bacilli</taxon>
        <taxon>Bacillales</taxon>
        <taxon>Thermoactinomycetaceae</taxon>
        <taxon>Melghirimyces</taxon>
    </lineage>
</organism>
<gene>
    <name evidence="1" type="ORF">SAMN04488112_11371</name>
</gene>
<accession>A0A1G6NN00</accession>
<reference evidence="1 2" key="1">
    <citation type="submission" date="2016-10" db="EMBL/GenBank/DDBJ databases">
        <authorList>
            <person name="de Groot N.N."/>
        </authorList>
    </citation>
    <scope>NUCLEOTIDE SEQUENCE [LARGE SCALE GENOMIC DNA]</scope>
    <source>
        <strain evidence="1 2">DSM 45514</strain>
    </source>
</reference>
<dbReference type="Proteomes" id="UP000199387">
    <property type="component" value="Unassembled WGS sequence"/>
</dbReference>